<dbReference type="NCBIfam" id="TIGR01167">
    <property type="entry name" value="LPXTG_anchor"/>
    <property type="match status" value="1"/>
</dbReference>
<feature type="domain" description="CNA-B" evidence="6">
    <location>
        <begin position="2881"/>
        <end position="2958"/>
    </location>
</feature>
<dbReference type="RefSeq" id="WP_307253174.1">
    <property type="nucleotide sequence ID" value="NZ_JAUSTO010000003.1"/>
</dbReference>
<feature type="compositionally biased region" description="Pro residues" evidence="4">
    <location>
        <begin position="2962"/>
        <end position="2977"/>
    </location>
</feature>
<feature type="domain" description="SpaA-like prealbumin fold" evidence="7">
    <location>
        <begin position="2192"/>
        <end position="2250"/>
    </location>
</feature>
<evidence type="ECO:0000256" key="4">
    <source>
        <dbReference type="SAM" id="MobiDB-lite"/>
    </source>
</evidence>
<gene>
    <name evidence="8" type="ORF">J2S20_000640</name>
</gene>
<dbReference type="PANTHER" id="PTHR36108">
    <property type="entry name" value="COLOSSIN-B-RELATED"/>
    <property type="match status" value="1"/>
</dbReference>
<dbReference type="InterPro" id="IPR008454">
    <property type="entry name" value="Collagen-bd_Cna-like_B-typ_dom"/>
</dbReference>
<evidence type="ECO:0000259" key="7">
    <source>
        <dbReference type="Pfam" id="PF17802"/>
    </source>
</evidence>
<dbReference type="SUPFAM" id="SSF49478">
    <property type="entry name" value="Cna protein B-type domain"/>
    <property type="match status" value="3"/>
</dbReference>
<dbReference type="Gene3D" id="2.60.40.10">
    <property type="entry name" value="Immunoglobulins"/>
    <property type="match status" value="6"/>
</dbReference>
<evidence type="ECO:0000259" key="6">
    <source>
        <dbReference type="Pfam" id="PF05738"/>
    </source>
</evidence>
<evidence type="ECO:0000256" key="5">
    <source>
        <dbReference type="SAM" id="Phobius"/>
    </source>
</evidence>
<feature type="domain" description="SpaA-like prealbumin fold" evidence="7">
    <location>
        <begin position="2520"/>
        <end position="2592"/>
    </location>
</feature>
<keyword evidence="2" id="KW-0964">Secreted</keyword>
<dbReference type="EMBL" id="JAUSTO010000003">
    <property type="protein sequence ID" value="MDQ0151958.1"/>
    <property type="molecule type" value="Genomic_DNA"/>
</dbReference>
<dbReference type="Gene3D" id="3.80.10.10">
    <property type="entry name" value="Ribonuclease Inhibitor"/>
    <property type="match status" value="5"/>
</dbReference>
<feature type="domain" description="SpaA-like prealbumin fold" evidence="7">
    <location>
        <begin position="2667"/>
        <end position="2732"/>
    </location>
</feature>
<comment type="caution">
    <text evidence="8">The sequence shown here is derived from an EMBL/GenBank/DDBJ whole genome shotgun (WGS) entry which is preliminary data.</text>
</comment>
<sequence length="3134" mass="348111">MKWPWRRAVSVLMAFCVLFGTVTQGDSISYAARQESLASLLETFSEEGMPDGPVLDDTKAGGLEAFMDWLRSENSSGRLTDSNASASNASSSNAEGAGIKSGLLEWLDNLGAALTAPLGFLMLRNAKLPAPELKSSGLFRYYEEDDAVVITGFAEGKGRADLPDGETLEIPDTLEGKPVKRVDPMAFYQEDLDGLGLVLGANVEEIGESAFAGSGLKTLTFGDAVKKVQASAFRDNKLEELQLNQITELAEEAFLNNKLKTLSVGDALSVVGDSAFSYNDLDVVQLPAGITAWGTGVFTNNNRYVLVETGSPVLRTEVVAEQYGQVVNPATITVRCVDEASGQPILGDMIFGNDREKLDGLVFLNEENTYKAPPVHGFEPVEPELKYTPDSESYVLTVKYKNTHILPVIEPKASPFIPLNGDGGKAALLAFVKATDLNGEDISASVTVSPESIPTDVSGQIIPVSYSVRDRYGNAGSLTLKVSIGVDWNAFPIGKGWTLGDFTYDGNKVTGFSESGLLKVETQKELVLPHLNPADGTTVIDTVAENRGENSFRVRGLTALSDYLSTAEGEAGNIRVIEGEYRQSVSDYPGSFSSNAISELRLNALEIAGGKAFEENALTHIRLPRLTLVQGKAFSTNKLEQIGKEDLPLLEKIETMGFVSNESLSSISLPSLKETGYVSFWNCPIAAVEVPNLEIVGDGAFLDSKLTEVTEENFPALRIVEDRAFNRSPLTRVSIPMVQELLGQAFYGNASTGQPVIEDRFDSLEQLGDEALRGNGALTELHMPKLKRIGTGAFAGNPGSPEWANRVVIYTDNESLPSKENYIVNPSPTGDGDWEEADFTWDAEHPEVVTGFSATGQDKIAKKNFELKLPPRAQVVAEGAFEAIGLVSVSAPNVTEVRDSGFYGNKLSDISSGFPQLRSITGTWAFGVNKITALDLPQLESIGRRTFSGNPITEAELPAVRDIGDYAFAGAPLETLHAPQLERIGKRAFYSHKLEELSLPALREVGVAAFADIMKNSAYAERYDYPDENITGYYNRPLEKLYAPSLESVAPLAFAGNKINELEAPALRTVGRRAFDENQIRELSLPELRTAERMAFHKNQISGSLDLPKAETLSELAFGYNRLDEVFVSAALKELSQNSFQGNRNSNKTKKEVLVFVMDGNKPAGNPNELEDGYVNQVRQHLINPTHVTVKYLDENDKQLADTVSEYIYGDKTYSYIRIFQHSVDHETVEVPDDRQPHELIFRYQKQTVTNRGGVELRQGNETDVNSSLPKHSYHIGELMTTWVYLDVTDDDNTYTEGEIRLYYDPKYIDQSSIKVRKEGTSVKSFEAKDGELRIQLATDGSVSGGYSLSLPVEWRFKKYETPNHHGLQIQGLFTNKGESICVAEPLTLEGYYNPPQVIKRSPLNLPDYDYKNLDSSDNGPRLMGVLGEYLKPDGVREYKVTEAMPVRYDFTVGSLERYVDQAIVRDTLPQYVAINADGLEETRDAVFDQSMNPDWSLSVDAEGKKLLSQSRQFPKTLNPSGYIAPLYLSYPDLKSGYNVENQVQLELVPHDIGAKEEHMQSSDDLSIYTGFYAPIVYDGDPRFEKFPGGGPHTDGITSYFYDTAKDREKVIPFLLRASSLAQKSDLQELVIADYDLDPRLYYYGVSFPRDSHTAANITVDVIAYKRAGKNLDPASDQILDQQSVEMSERNHVVFPEEIAREIDYVYLVLPAEHKLMSALEFRIDTKLREPDKKQYNASSSGSNVFQNYAVMSGNLYIKGTKILSGERGDLKKPDGNTMISKYHSEWDPIPGNFIWGDHAEIYVRDYAQRMGIQKTQSYPSTAARPIYPGERGDYVLSLKPEIYGGAAIADLGAEDLKNFEMIDLMPNGVSLNQIQLSEDFQRSGGEYELIENYGGTDQLAIRFHTELLKAGVYHIATLKTATSPAIPEGFVTNRLYVDFENPSIMKLGVKKAVPGKDASKPWLYDETSFRFMKAKEMYARKYIRRYGELPWSDDGVMTESEGQLEYKLELINNQSSDRENVQLMDFFPYVGDTNIQEENIGNHKRAPRHSEFENQFDLSRSVQVPEGYEVLYWNSDTAVNYNNRSADQIAKELSWAAAPAANTRGILVKAKPGVKLAAGGVLAVIVPMKAPKNDLSNNYANTGKKAWNSFVRKDSATIRFIEPNVVWNSLIPPKGSISFKKFGKEGIATGDAKAQGLPGAEFEAKDSSGRIYTAVSGEDGEVRFTDLPIQESYTITETKLPEGYQRAENGAKHELKLGYEDFKKHAAADAEGREFHVRIEDTLAIREFMNVKPYRGSLELLKVNEAGTPLPYVAFRLKGMSPWNQDYDRSFRTGTDGKIKVSDLLEGVYQLTEQTNSSQTAYQAAAPLEFAIDAEHREIRFTGDQSIVNKDLQLVINKLGLAADAALPESLQKLTNFGKKRLDGYAFSIQELTADGQAVGAPIETGKTVRGAVIVKNLKLNTLYEISELPHSDPNYRHNDRKYRFKLNDKAEITDESGQVFRQNILNFPNLRKPVRGLVEVEKQDERGAALAGAVFALYRNGAVIQKQEAKLEGNRALARFENIEPGIYYLRELTAPDGYLLSDTEHTVYIPFEPGGDKTGIIVEEEQITKKFSFRYVDRPLQLELIKGDLIYENILESEKESFLRENSAYRYRSVSEHRGDIYLPLRGAEFALYEKLEDGSRRELTPGKRFISDAEGRIELGDYVKQLNVSRNYILVETKAPEGYRLDSYTVPEIPLNFRDDSRMGKLDGSVIRRFKNNQPIAGRILISKRDADTRSALKGAEFALYLAEELQKHPERPEPLLTVTSNARGIAEFRNLSLGSYVVREVKAPEGYQRMEKDYHFELTEADSTGSIIINNPHLVEFGIEKQWIGKAAREAVVEILCDGVPAKDINGRELPAITLSAKNRWSAHVEGLPAMDASGRRYQYSLRERPIEGYEVKITGSADYGEQHFKVTNMEIPPEPPTPPKPPTPSTPSNPGGGGGGHTPNPGKKNFSVKVQKLWEGSPLDAVTVYLLRDGESYARAELSASEGWSWEFRDLPVRAEGSLRKYRYTIAEEPCEGYETSISGDAGRGFTVTNTEIPEQPETPGSTPERGRRRVPKTGEERSWAHIALLGLLLLMLLGLHRRKENQD</sequence>
<dbReference type="Pfam" id="PF05738">
    <property type="entry name" value="Cna_B"/>
    <property type="match status" value="2"/>
</dbReference>
<feature type="transmembrane region" description="Helical" evidence="5">
    <location>
        <begin position="3109"/>
        <end position="3126"/>
    </location>
</feature>
<evidence type="ECO:0000256" key="3">
    <source>
        <dbReference type="ARBA" id="ARBA00022729"/>
    </source>
</evidence>
<proteinExistence type="inferred from homology"/>
<name>A0AAE4AJL8_9FIRM</name>
<feature type="domain" description="SpaA-like prealbumin fold" evidence="7">
    <location>
        <begin position="2767"/>
        <end position="2860"/>
    </location>
</feature>
<dbReference type="InterPro" id="IPR013783">
    <property type="entry name" value="Ig-like_fold"/>
</dbReference>
<dbReference type="InterPro" id="IPR041033">
    <property type="entry name" value="SpaA_PFL_dom_1"/>
</dbReference>
<evidence type="ECO:0000313" key="9">
    <source>
        <dbReference type="Proteomes" id="UP001241537"/>
    </source>
</evidence>
<feature type="region of interest" description="Disordered" evidence="4">
    <location>
        <begin position="2958"/>
        <end position="2995"/>
    </location>
</feature>
<organism evidence="8 9">
    <name type="scientific">Moryella indoligenes</name>
    <dbReference type="NCBI Taxonomy" id="371674"/>
    <lineage>
        <taxon>Bacteria</taxon>
        <taxon>Bacillati</taxon>
        <taxon>Bacillota</taxon>
        <taxon>Clostridia</taxon>
        <taxon>Lachnospirales</taxon>
        <taxon>Lachnospiraceae</taxon>
        <taxon>Moryella</taxon>
    </lineage>
</organism>
<dbReference type="Pfam" id="PF17802">
    <property type="entry name" value="SpaA"/>
    <property type="match status" value="5"/>
</dbReference>
<dbReference type="CDD" id="cd00222">
    <property type="entry name" value="CollagenBindB"/>
    <property type="match status" value="2"/>
</dbReference>
<reference evidence="8" key="1">
    <citation type="submission" date="2023-07" db="EMBL/GenBank/DDBJ databases">
        <title>Genomic Encyclopedia of Type Strains, Phase IV (KMG-IV): sequencing the most valuable type-strain genomes for metagenomic binning, comparative biology and taxonomic classification.</title>
        <authorList>
            <person name="Goeker M."/>
        </authorList>
    </citation>
    <scope>NUCLEOTIDE SEQUENCE</scope>
    <source>
        <strain evidence="8">DSM 19659</strain>
    </source>
</reference>
<comment type="similarity">
    <text evidence="1">Belongs to the serine-aspartate repeat-containing protein (SDr) family.</text>
</comment>
<protein>
    <submittedName>
        <fullName evidence="8">LPXTG-motif cell wall-anchored protein</fullName>
    </submittedName>
</protein>
<feature type="region of interest" description="Disordered" evidence="4">
    <location>
        <begin position="3078"/>
        <end position="3104"/>
    </location>
</feature>
<dbReference type="Pfam" id="PF13306">
    <property type="entry name" value="LRR_5"/>
    <property type="match status" value="4"/>
</dbReference>
<dbReference type="Gene3D" id="2.60.40.1140">
    <property type="entry name" value="Collagen-binding surface protein Cna, B-type domain"/>
    <property type="match status" value="2"/>
</dbReference>
<feature type="domain" description="SpaA-like prealbumin fold" evidence="7">
    <location>
        <begin position="2297"/>
        <end position="2379"/>
    </location>
</feature>
<dbReference type="InterPro" id="IPR032675">
    <property type="entry name" value="LRR_dom_sf"/>
</dbReference>
<keyword evidence="5" id="KW-0472">Membrane</keyword>
<evidence type="ECO:0000256" key="2">
    <source>
        <dbReference type="ARBA" id="ARBA00022525"/>
    </source>
</evidence>
<dbReference type="PANTHER" id="PTHR36108:SF13">
    <property type="entry name" value="COLOSSIN-B-RELATED"/>
    <property type="match status" value="1"/>
</dbReference>
<keyword evidence="5" id="KW-0812">Transmembrane</keyword>
<feature type="domain" description="CNA-B" evidence="6">
    <location>
        <begin position="2998"/>
        <end position="3081"/>
    </location>
</feature>
<keyword evidence="3" id="KW-0732">Signal</keyword>
<evidence type="ECO:0000256" key="1">
    <source>
        <dbReference type="ARBA" id="ARBA00007257"/>
    </source>
</evidence>
<keyword evidence="5" id="KW-1133">Transmembrane helix</keyword>
<dbReference type="InterPro" id="IPR026906">
    <property type="entry name" value="LRR_5"/>
</dbReference>
<keyword evidence="9" id="KW-1185">Reference proteome</keyword>
<dbReference type="Proteomes" id="UP001241537">
    <property type="component" value="Unassembled WGS sequence"/>
</dbReference>
<accession>A0AAE4AJL8</accession>
<evidence type="ECO:0000313" key="8">
    <source>
        <dbReference type="EMBL" id="MDQ0151958.1"/>
    </source>
</evidence>